<protein>
    <submittedName>
        <fullName evidence="10">Geranylgeranyltransferase subunit beta protein</fullName>
    </submittedName>
</protein>
<dbReference type="InterPro" id="IPR045089">
    <property type="entry name" value="PGGT1B-like"/>
</dbReference>
<comment type="similarity">
    <text evidence="2">Belongs to the protein prenyltransferase subunit beta family.</text>
</comment>
<keyword evidence="3" id="KW-0637">Prenyltransferase</keyword>
<comment type="cofactor">
    <cofactor evidence="1">
        <name>Zn(2+)</name>
        <dbReference type="ChEBI" id="CHEBI:29105"/>
    </cofactor>
</comment>
<dbReference type="Pfam" id="PF00432">
    <property type="entry name" value="Prenyltrans"/>
    <property type="match status" value="1"/>
</dbReference>
<dbReference type="InterPro" id="IPR001330">
    <property type="entry name" value="Prenyltrans"/>
</dbReference>
<feature type="domain" description="Prenyltransferase alpha-alpha toroid" evidence="9">
    <location>
        <begin position="7"/>
        <end position="432"/>
    </location>
</feature>
<dbReference type="SUPFAM" id="SSF48239">
    <property type="entry name" value="Terpenoid cyclases/Protein prenyltransferases"/>
    <property type="match status" value="1"/>
</dbReference>
<dbReference type="InterPro" id="IPR008930">
    <property type="entry name" value="Terpenoid_cyclase/PrenylTrfase"/>
</dbReference>
<evidence type="ECO:0000256" key="5">
    <source>
        <dbReference type="ARBA" id="ARBA00022723"/>
    </source>
</evidence>
<evidence type="ECO:0000313" key="10">
    <source>
        <dbReference type="EMBL" id="KAJ2900748.1"/>
    </source>
</evidence>
<dbReference type="PANTHER" id="PTHR11774">
    <property type="entry name" value="GERANYLGERANYL TRANSFERASE TYPE BETA SUBUNIT"/>
    <property type="match status" value="1"/>
</dbReference>
<dbReference type="Gene3D" id="1.50.10.20">
    <property type="match status" value="1"/>
</dbReference>
<sequence>MPSPPPLDKKQHLKYWTRCLKSPLPHQYTGNDSSRLLLAFFMVGGIELLTCPSDLPGSDSPPLPSLITEPDRLALREWVLSLAHPSGAGFAGSPNMLPPPIFKTADDDYDPLTRTTVPNSPESANIAATFFALLILATSSSPSSTPTAFSRLNRRAILKWLKRLQRPDGSFGEIVSPHGIVCGGRDMRYCYLAASIRWILRDPEASPEEDSELDFNVPKLIEYISTSQTFDGGIGESGAHESHAGYAYCAVAALSLLDRPADLASSAKHESHALEKGIQDKEAFVKFCVSRQFAYLDPPSGDEEDEEDDEDGKWGDQDQDNFYLPKKLADLSLDESLTYIAFNGRCNKVADTCYTWWTGGALALLDKLDVLDSSKSATRAFLMDKTQHMVGGFGKFAGSPPDVYHSFLGLAFLATLDRTADDLPHFDEALCVSTATVERIVEARKSMLARGREVNAEKGMSAGLLDLAKLMANREGQLRAEKQQHATT</sequence>
<dbReference type="GO" id="GO:0046872">
    <property type="term" value="F:metal ion binding"/>
    <property type="evidence" value="ECO:0007669"/>
    <property type="project" value="UniProtKB-KW"/>
</dbReference>
<evidence type="ECO:0000256" key="3">
    <source>
        <dbReference type="ARBA" id="ARBA00022602"/>
    </source>
</evidence>
<comment type="caution">
    <text evidence="10">The sequence shown here is derived from an EMBL/GenBank/DDBJ whole genome shotgun (WGS) entry which is preliminary data.</text>
</comment>
<evidence type="ECO:0000256" key="2">
    <source>
        <dbReference type="ARBA" id="ARBA00010497"/>
    </source>
</evidence>
<feature type="region of interest" description="Disordered" evidence="8">
    <location>
        <begin position="296"/>
        <end position="319"/>
    </location>
</feature>
<dbReference type="PANTHER" id="PTHR11774:SF4">
    <property type="entry name" value="GERANYLGERANYL TRANSFERASE TYPE-1 SUBUNIT BETA"/>
    <property type="match status" value="1"/>
</dbReference>
<keyword evidence="6" id="KW-0677">Repeat</keyword>
<accession>A0AAD5WRD8</accession>
<evidence type="ECO:0000256" key="6">
    <source>
        <dbReference type="ARBA" id="ARBA00022737"/>
    </source>
</evidence>
<keyword evidence="4" id="KW-0808">Transferase</keyword>
<name>A0AAD5WRD8_9PEZI</name>
<evidence type="ECO:0000256" key="7">
    <source>
        <dbReference type="ARBA" id="ARBA00022833"/>
    </source>
</evidence>
<proteinExistence type="inferred from homology"/>
<dbReference type="AlphaFoldDB" id="A0AAD5WRD8"/>
<evidence type="ECO:0000313" key="11">
    <source>
        <dbReference type="Proteomes" id="UP001201980"/>
    </source>
</evidence>
<keyword evidence="7" id="KW-0862">Zinc</keyword>
<evidence type="ECO:0000256" key="1">
    <source>
        <dbReference type="ARBA" id="ARBA00001947"/>
    </source>
</evidence>
<evidence type="ECO:0000256" key="4">
    <source>
        <dbReference type="ARBA" id="ARBA00022679"/>
    </source>
</evidence>
<dbReference type="GO" id="GO:0005953">
    <property type="term" value="C:CAAX-protein geranylgeranyltransferase complex"/>
    <property type="evidence" value="ECO:0007669"/>
    <property type="project" value="TreeGrafter"/>
</dbReference>
<feature type="compositionally biased region" description="Acidic residues" evidence="8">
    <location>
        <begin position="300"/>
        <end position="311"/>
    </location>
</feature>
<dbReference type="Proteomes" id="UP001201980">
    <property type="component" value="Unassembled WGS sequence"/>
</dbReference>
<reference evidence="10" key="1">
    <citation type="submission" date="2022-07" db="EMBL/GenBank/DDBJ databases">
        <title>Draft genome sequence of Zalerion maritima ATCC 34329, a (micro)plastics degrading marine fungus.</title>
        <authorList>
            <person name="Paco A."/>
            <person name="Goncalves M.F.M."/>
            <person name="Rocha-Santos T.A.P."/>
            <person name="Alves A."/>
        </authorList>
    </citation>
    <scope>NUCLEOTIDE SEQUENCE</scope>
    <source>
        <strain evidence="10">ATCC 34329</strain>
    </source>
</reference>
<gene>
    <name evidence="10" type="ORF">MKZ38_002239</name>
</gene>
<keyword evidence="11" id="KW-1185">Reference proteome</keyword>
<dbReference type="EMBL" id="JAKWBI020000166">
    <property type="protein sequence ID" value="KAJ2900748.1"/>
    <property type="molecule type" value="Genomic_DNA"/>
</dbReference>
<organism evidence="10 11">
    <name type="scientific">Zalerion maritima</name>
    <dbReference type="NCBI Taxonomy" id="339359"/>
    <lineage>
        <taxon>Eukaryota</taxon>
        <taxon>Fungi</taxon>
        <taxon>Dikarya</taxon>
        <taxon>Ascomycota</taxon>
        <taxon>Pezizomycotina</taxon>
        <taxon>Sordariomycetes</taxon>
        <taxon>Lulworthiomycetidae</taxon>
        <taxon>Lulworthiales</taxon>
        <taxon>Lulworthiaceae</taxon>
        <taxon>Zalerion</taxon>
    </lineage>
</organism>
<evidence type="ECO:0000256" key="8">
    <source>
        <dbReference type="SAM" id="MobiDB-lite"/>
    </source>
</evidence>
<dbReference type="GO" id="GO:0004662">
    <property type="term" value="F:CAAX-protein geranylgeranyltransferase activity"/>
    <property type="evidence" value="ECO:0007669"/>
    <property type="project" value="TreeGrafter"/>
</dbReference>
<evidence type="ECO:0000259" key="9">
    <source>
        <dbReference type="Pfam" id="PF00432"/>
    </source>
</evidence>
<keyword evidence="5" id="KW-0479">Metal-binding</keyword>